<accession>A0A2N0X7D2</accession>
<dbReference type="STRING" id="1121365.GCA_000375365_02092"/>
<evidence type="ECO:0000313" key="8">
    <source>
        <dbReference type="EMBL" id="PKF68616.1"/>
    </source>
</evidence>
<comment type="caution">
    <text evidence="8">The sequence shown here is derived from an EMBL/GenBank/DDBJ whole genome shotgun (WGS) entry which is preliminary data.</text>
</comment>
<dbReference type="Proteomes" id="UP000233249">
    <property type="component" value="Unassembled WGS sequence"/>
</dbReference>
<dbReference type="InterPro" id="IPR013766">
    <property type="entry name" value="Thioredoxin_domain"/>
</dbReference>
<evidence type="ECO:0000313" key="9">
    <source>
        <dbReference type="Proteomes" id="UP000233249"/>
    </source>
</evidence>
<dbReference type="PANTHER" id="PTHR13887">
    <property type="entry name" value="GLUTATHIONE S-TRANSFERASE KAPPA"/>
    <property type="match status" value="1"/>
</dbReference>
<protein>
    <submittedName>
        <fullName evidence="8">Disulfide bond formation protein</fullName>
    </submittedName>
</protein>
<evidence type="ECO:0000256" key="2">
    <source>
        <dbReference type="ARBA" id="ARBA00022729"/>
    </source>
</evidence>
<evidence type="ECO:0000256" key="4">
    <source>
        <dbReference type="ARBA" id="ARBA00023157"/>
    </source>
</evidence>
<evidence type="ECO:0000256" key="3">
    <source>
        <dbReference type="ARBA" id="ARBA00023002"/>
    </source>
</evidence>
<keyword evidence="3" id="KW-0560">Oxidoreductase</keyword>
<keyword evidence="6" id="KW-1133">Transmembrane helix</keyword>
<organism evidence="8 9">
    <name type="scientific">Corynebacterium mastitidis</name>
    <dbReference type="NCBI Taxonomy" id="161890"/>
    <lineage>
        <taxon>Bacteria</taxon>
        <taxon>Bacillati</taxon>
        <taxon>Actinomycetota</taxon>
        <taxon>Actinomycetes</taxon>
        <taxon>Mycobacteriales</taxon>
        <taxon>Corynebacteriaceae</taxon>
        <taxon>Corynebacterium</taxon>
    </lineage>
</organism>
<dbReference type="PANTHER" id="PTHR13887:SF14">
    <property type="entry name" value="DISULFIDE BOND FORMATION PROTEIN D"/>
    <property type="match status" value="1"/>
</dbReference>
<gene>
    <name evidence="8" type="ORF">CXB45_06310</name>
</gene>
<feature type="domain" description="Thioredoxin" evidence="7">
    <location>
        <begin position="54"/>
        <end position="251"/>
    </location>
</feature>
<keyword evidence="4" id="KW-1015">Disulfide bond</keyword>
<keyword evidence="6" id="KW-0472">Membrane</keyword>
<name>A0A2N0X7D2_9CORY</name>
<comment type="similarity">
    <text evidence="1">Belongs to the thioredoxin family. DsbA subfamily.</text>
</comment>
<dbReference type="AlphaFoldDB" id="A0A2N0X7D2"/>
<dbReference type="GO" id="GO:0016491">
    <property type="term" value="F:oxidoreductase activity"/>
    <property type="evidence" value="ECO:0007669"/>
    <property type="project" value="UniProtKB-KW"/>
</dbReference>
<keyword evidence="2" id="KW-0732">Signal</keyword>
<evidence type="ECO:0000256" key="6">
    <source>
        <dbReference type="SAM" id="Phobius"/>
    </source>
</evidence>
<dbReference type="InterPro" id="IPR012336">
    <property type="entry name" value="Thioredoxin-like_fold"/>
</dbReference>
<dbReference type="Gene3D" id="3.40.30.10">
    <property type="entry name" value="Glutaredoxin"/>
    <property type="match status" value="1"/>
</dbReference>
<feature type="transmembrane region" description="Helical" evidence="6">
    <location>
        <begin position="21"/>
        <end position="41"/>
    </location>
</feature>
<dbReference type="PROSITE" id="PS51352">
    <property type="entry name" value="THIOREDOXIN_2"/>
    <property type="match status" value="1"/>
</dbReference>
<dbReference type="OrthoDB" id="117402at2"/>
<keyword evidence="5" id="KW-0676">Redox-active center</keyword>
<sequence>MKTRFDTYVNPHRPWYRTAPFYIALAVIAIFLVVVLIAQLVNKDSAGDNAAAGASETQSAEAASDPDAQIKSLIERREENDPRAVGDVDAPVVLVEWTDLRCPFCALFSREILPTLKKEYVDTGKVRIEFRDVVYFGERSATASAAARAAGRQDKYVDYLRAVYARAPESGHPDLPDEELIEIAEEVGVPDMERFKADMTDPQLEAEAQAETEEARQWGVQGVPFFAVGGNVIAGAQSLENFREFLDQAIEEAS</sequence>
<dbReference type="SUPFAM" id="SSF52833">
    <property type="entry name" value="Thioredoxin-like"/>
    <property type="match status" value="1"/>
</dbReference>
<dbReference type="Pfam" id="PF13462">
    <property type="entry name" value="Thioredoxin_4"/>
    <property type="match status" value="1"/>
</dbReference>
<evidence type="ECO:0000256" key="5">
    <source>
        <dbReference type="ARBA" id="ARBA00023284"/>
    </source>
</evidence>
<evidence type="ECO:0000259" key="7">
    <source>
        <dbReference type="PROSITE" id="PS51352"/>
    </source>
</evidence>
<reference evidence="8 9" key="1">
    <citation type="submission" date="2017-12" db="EMBL/GenBank/DDBJ databases">
        <title>Corynebacterium mastitidis 16-1433 Genome.</title>
        <authorList>
            <person name="Gulvik C.A."/>
        </authorList>
    </citation>
    <scope>NUCLEOTIDE SEQUENCE [LARGE SCALE GENOMIC DNA]</scope>
    <source>
        <strain evidence="8 9">16-1433</strain>
    </source>
</reference>
<evidence type="ECO:0000256" key="1">
    <source>
        <dbReference type="ARBA" id="ARBA00005791"/>
    </source>
</evidence>
<keyword evidence="6" id="KW-0812">Transmembrane</keyword>
<proteinExistence type="inferred from homology"/>
<dbReference type="InterPro" id="IPR036249">
    <property type="entry name" value="Thioredoxin-like_sf"/>
</dbReference>
<dbReference type="RefSeq" id="WP_101173694.1">
    <property type="nucleotide sequence ID" value="NZ_JAKRKB010000005.1"/>
</dbReference>
<dbReference type="EMBL" id="PJAF01000015">
    <property type="protein sequence ID" value="PKF68616.1"/>
    <property type="molecule type" value="Genomic_DNA"/>
</dbReference>